<proteinExistence type="predicted"/>
<comment type="caution">
    <text evidence="1">The sequence shown here is derived from an EMBL/GenBank/DDBJ whole genome shotgun (WGS) entry which is preliminary data.</text>
</comment>
<evidence type="ECO:0000313" key="2">
    <source>
        <dbReference type="Proteomes" id="UP001189429"/>
    </source>
</evidence>
<name>A0ABN9Q2H3_9DINO</name>
<dbReference type="EMBL" id="CAUYUJ010001987">
    <property type="protein sequence ID" value="CAK0798618.1"/>
    <property type="molecule type" value="Genomic_DNA"/>
</dbReference>
<gene>
    <name evidence="1" type="ORF">PCOR1329_LOCUS7325</name>
</gene>
<dbReference type="Proteomes" id="UP001189429">
    <property type="component" value="Unassembled WGS sequence"/>
</dbReference>
<feature type="non-terminal residue" evidence="1">
    <location>
        <position position="1"/>
    </location>
</feature>
<reference evidence="1" key="1">
    <citation type="submission" date="2023-10" db="EMBL/GenBank/DDBJ databases">
        <authorList>
            <person name="Chen Y."/>
            <person name="Shah S."/>
            <person name="Dougan E. K."/>
            <person name="Thang M."/>
            <person name="Chan C."/>
        </authorList>
    </citation>
    <scope>NUCLEOTIDE SEQUENCE [LARGE SCALE GENOMIC DNA]</scope>
</reference>
<accession>A0ABN9Q2H3</accession>
<organism evidence="1 2">
    <name type="scientific">Prorocentrum cordatum</name>
    <dbReference type="NCBI Taxonomy" id="2364126"/>
    <lineage>
        <taxon>Eukaryota</taxon>
        <taxon>Sar</taxon>
        <taxon>Alveolata</taxon>
        <taxon>Dinophyceae</taxon>
        <taxon>Prorocentrales</taxon>
        <taxon>Prorocentraceae</taxon>
        <taxon>Prorocentrum</taxon>
    </lineage>
</organism>
<evidence type="ECO:0000313" key="1">
    <source>
        <dbReference type="EMBL" id="CAK0798618.1"/>
    </source>
</evidence>
<feature type="non-terminal residue" evidence="1">
    <location>
        <position position="100"/>
    </location>
</feature>
<keyword evidence="2" id="KW-1185">Reference proteome</keyword>
<sequence>ARPVRSWPWRGWARGAGGAFEAARGGALSLSDAVLGEHGSPALGEISLHQGSSGEGGRGRGSCGSGLLAVVAPGPGVAVSWWGVEASRRPACQCIALSDF</sequence>
<protein>
    <submittedName>
        <fullName evidence="1">Uncharacterized protein</fullName>
    </submittedName>
</protein>